<evidence type="ECO:0008006" key="3">
    <source>
        <dbReference type="Google" id="ProtNLM"/>
    </source>
</evidence>
<gene>
    <name evidence="1" type="ORF">SAMN05444354_109134</name>
</gene>
<proteinExistence type="predicted"/>
<evidence type="ECO:0000313" key="1">
    <source>
        <dbReference type="EMBL" id="SEL87272.1"/>
    </source>
</evidence>
<reference evidence="2" key="1">
    <citation type="submission" date="2016-10" db="EMBL/GenBank/DDBJ databases">
        <authorList>
            <person name="Varghese N."/>
            <person name="Submissions S."/>
        </authorList>
    </citation>
    <scope>NUCLEOTIDE SEQUENCE [LARGE SCALE GENOMIC DNA]</scope>
    <source>
        <strain evidence="2">DSM 17044</strain>
    </source>
</reference>
<dbReference type="AlphaFoldDB" id="A0A1H7TQW9"/>
<evidence type="ECO:0000313" key="2">
    <source>
        <dbReference type="Proteomes" id="UP000182719"/>
    </source>
</evidence>
<keyword evidence="2" id="KW-1185">Reference proteome</keyword>
<organism evidence="1 2">
    <name type="scientific">Stigmatella aurantiaca</name>
    <dbReference type="NCBI Taxonomy" id="41"/>
    <lineage>
        <taxon>Bacteria</taxon>
        <taxon>Pseudomonadati</taxon>
        <taxon>Myxococcota</taxon>
        <taxon>Myxococcia</taxon>
        <taxon>Myxococcales</taxon>
        <taxon>Cystobacterineae</taxon>
        <taxon>Archangiaceae</taxon>
        <taxon>Stigmatella</taxon>
    </lineage>
</organism>
<dbReference type="EMBL" id="FOAP01000009">
    <property type="protein sequence ID" value="SEL87272.1"/>
    <property type="molecule type" value="Genomic_DNA"/>
</dbReference>
<name>A0A1H7TQW9_STIAU</name>
<protein>
    <recommendedName>
        <fullName evidence="3">Lipoprotein</fullName>
    </recommendedName>
</protein>
<dbReference type="PROSITE" id="PS51257">
    <property type="entry name" value="PROKAR_LIPOPROTEIN"/>
    <property type="match status" value="1"/>
</dbReference>
<sequence>MRTAGWWMLGWTLVACTDTSSFGTTKGQRPEALPSHVPAVKVAREAPPVTELTQDRPSWVPEGPLCGHPQACRAWVGPSCTQALAPEGMSCSVSEWLPSGTCDQEGTCRIQNAPYFSWDWRPPRHASRLVGLTSRGNLLIAGQASPEDDRLDVPYTSCLLTDVSMQGNSPWPFRMNAGEAPCQPWLLHRRFVVGKRSVPEWNPWEGNRGPVQQVWSVLDLNGDTLPRDFDLDQLLTAQLAAAGATADPAPLQWVQGAPGQLVIVQPLAGGKVWLGGLLLEQRVFKWTRQLEGTLAGPAISDELGRLYVSLTASAEAPGRVVALSPEGADRWTQPGTARPLAVFQDTLFLDDKRVLSTEDGQSRYTGWGASPQSYVLLSQTHAATVTPCQGIAACTRVVLMKRDTGQVLASESLLGVAPWLGQEPSASLTTQGSVLLVQRVSQPSLTNPIFYPVESLRSHLVEAGQSPRVLGEVLLGGGHSIQSSLLWRSTWVGLNRDPFNNTPSPGMSFVGLRHEALSAPERGWLRPRGNLAGGYSPE</sequence>
<accession>A0A1H7TQW9</accession>
<dbReference type="Proteomes" id="UP000182719">
    <property type="component" value="Unassembled WGS sequence"/>
</dbReference>